<dbReference type="AlphaFoldDB" id="A0A151RAL6"/>
<sequence length="270" mass="30354">MTPSIRRIALEMLSFSKVSNKVNFKPGTAVLQEARAVLQGVRAILKNISDKFIFFENVRNSQKAINLFDKISSVGLMPDYVTFIGVLTACSHAGLVDLGFYYFMLMTNEYQINPSKEHYGCIIDLLCRAGQLSEAEHMIRSMPFHSDDIVWSTLLRACRVHGDVDRGRWTAEQLLQLDPYSAGTHITLANMYAAKGRWKEAAHIRKLMKSKGLIKEPGWSWINVNDQLNAFVAGDQAHPQNEHITTILELLSANIGDARQEIGSLQDVED</sequence>
<dbReference type="FunFam" id="1.25.40.10:FF:000288">
    <property type="entry name" value="Pentatricopeptide repeat-containing protein At4g02750"/>
    <property type="match status" value="1"/>
</dbReference>
<dbReference type="Proteomes" id="UP000075243">
    <property type="component" value="Unassembled WGS sequence"/>
</dbReference>
<accession>A0A151RAL6</accession>
<dbReference type="SUPFAM" id="SSF48452">
    <property type="entry name" value="TPR-like"/>
    <property type="match status" value="1"/>
</dbReference>
<dbReference type="OMA" id="RTVMENT"/>
<dbReference type="InterPro" id="IPR011990">
    <property type="entry name" value="TPR-like_helical_dom_sf"/>
</dbReference>
<evidence type="ECO:0000256" key="1">
    <source>
        <dbReference type="ARBA" id="ARBA00022737"/>
    </source>
</evidence>
<dbReference type="InterPro" id="IPR002885">
    <property type="entry name" value="PPR_rpt"/>
</dbReference>
<dbReference type="InterPro" id="IPR046960">
    <property type="entry name" value="PPR_At4g14850-like_plant"/>
</dbReference>
<dbReference type="STRING" id="3821.A0A151RAL6"/>
<evidence type="ECO:0000313" key="3">
    <source>
        <dbReference type="Proteomes" id="UP000075243"/>
    </source>
</evidence>
<keyword evidence="1" id="KW-0677">Repeat</keyword>
<dbReference type="InterPro" id="IPR046848">
    <property type="entry name" value="E_motif"/>
</dbReference>
<keyword evidence="3" id="KW-1185">Reference proteome</keyword>
<protein>
    <submittedName>
        <fullName evidence="2">Pentatricopeptide repeat-containing protein At3g47840 family</fullName>
    </submittedName>
</protein>
<dbReference type="PANTHER" id="PTHR47926:SF532">
    <property type="entry name" value="PENTACOTRIPEPTIDE-REPEAT REGION OF PRORP DOMAIN-CONTAINING PROTEIN"/>
    <property type="match status" value="1"/>
</dbReference>
<dbReference type="NCBIfam" id="TIGR00756">
    <property type="entry name" value="PPR"/>
    <property type="match status" value="1"/>
</dbReference>
<dbReference type="PANTHER" id="PTHR47926">
    <property type="entry name" value="PENTATRICOPEPTIDE REPEAT-CONTAINING PROTEIN"/>
    <property type="match status" value="1"/>
</dbReference>
<dbReference type="Gramene" id="C.cajan_40227.t">
    <property type="protein sequence ID" value="C.cajan_40227.t"/>
    <property type="gene ID" value="C.cajan_40227"/>
</dbReference>
<dbReference type="EMBL" id="KQ483898">
    <property type="protein sequence ID" value="KYP39546.1"/>
    <property type="molecule type" value="Genomic_DNA"/>
</dbReference>
<reference evidence="2" key="1">
    <citation type="journal article" date="2012" name="Nat. Biotechnol.">
        <title>Draft genome sequence of pigeonpea (Cajanus cajan), an orphan legume crop of resource-poor farmers.</title>
        <authorList>
            <person name="Varshney R.K."/>
            <person name="Chen W."/>
            <person name="Li Y."/>
            <person name="Bharti A.K."/>
            <person name="Saxena R.K."/>
            <person name="Schlueter J.A."/>
            <person name="Donoghue M.T."/>
            <person name="Azam S."/>
            <person name="Fan G."/>
            <person name="Whaley A.M."/>
            <person name="Farmer A.D."/>
            <person name="Sheridan J."/>
            <person name="Iwata A."/>
            <person name="Tuteja R."/>
            <person name="Penmetsa R.V."/>
            <person name="Wu W."/>
            <person name="Upadhyaya H.D."/>
            <person name="Yang S.P."/>
            <person name="Shah T."/>
            <person name="Saxena K.B."/>
            <person name="Michael T."/>
            <person name="McCombie W.R."/>
            <person name="Yang B."/>
            <person name="Zhang G."/>
            <person name="Yang H."/>
            <person name="Wang J."/>
            <person name="Spillane C."/>
            <person name="Cook D.R."/>
            <person name="May G.D."/>
            <person name="Xu X."/>
            <person name="Jackson S.A."/>
        </authorList>
    </citation>
    <scope>NUCLEOTIDE SEQUENCE [LARGE SCALE GENOMIC DNA]</scope>
</reference>
<dbReference type="Pfam" id="PF20431">
    <property type="entry name" value="E_motif"/>
    <property type="match status" value="1"/>
</dbReference>
<dbReference type="GO" id="GO:0009451">
    <property type="term" value="P:RNA modification"/>
    <property type="evidence" value="ECO:0007669"/>
    <property type="project" value="InterPro"/>
</dbReference>
<dbReference type="Gene3D" id="1.25.40.10">
    <property type="entry name" value="Tetratricopeptide repeat domain"/>
    <property type="match status" value="1"/>
</dbReference>
<organism evidence="2 3">
    <name type="scientific">Cajanus cajan</name>
    <name type="common">Pigeon pea</name>
    <name type="synonym">Cajanus indicus</name>
    <dbReference type="NCBI Taxonomy" id="3821"/>
    <lineage>
        <taxon>Eukaryota</taxon>
        <taxon>Viridiplantae</taxon>
        <taxon>Streptophyta</taxon>
        <taxon>Embryophyta</taxon>
        <taxon>Tracheophyta</taxon>
        <taxon>Spermatophyta</taxon>
        <taxon>Magnoliopsida</taxon>
        <taxon>eudicotyledons</taxon>
        <taxon>Gunneridae</taxon>
        <taxon>Pentapetalae</taxon>
        <taxon>rosids</taxon>
        <taxon>fabids</taxon>
        <taxon>Fabales</taxon>
        <taxon>Fabaceae</taxon>
        <taxon>Papilionoideae</taxon>
        <taxon>50 kb inversion clade</taxon>
        <taxon>NPAAA clade</taxon>
        <taxon>indigoferoid/millettioid clade</taxon>
        <taxon>Phaseoleae</taxon>
        <taxon>Cajanus</taxon>
    </lineage>
</organism>
<proteinExistence type="predicted"/>
<name>A0A151RAL6_CAJCA</name>
<gene>
    <name evidence="2" type="ORF">KK1_039135</name>
</gene>
<evidence type="ECO:0000313" key="2">
    <source>
        <dbReference type="EMBL" id="KYP39546.1"/>
    </source>
</evidence>
<dbReference type="GO" id="GO:0003723">
    <property type="term" value="F:RNA binding"/>
    <property type="evidence" value="ECO:0007669"/>
    <property type="project" value="InterPro"/>
</dbReference>
<dbReference type="Pfam" id="PF01535">
    <property type="entry name" value="PPR"/>
    <property type="match status" value="1"/>
</dbReference>